<sequence length="184" mass="20665">MQQRFLTQVLPGLAAVTVSSLLTLGMSLSEPSYARGNKFFCTQEENVPVTKVRGSRGSETFLRWVVKDFKNFPPQKRCQIVTAKLQRYYDQGKLFFTGRKKFNGYPVVCIANKEGAPCTVDNLLVTLKPGTDFEEVLVRMTDFRRGAGDSPINLSGCNLISYDDEGNIYIDVKKLLDNETCTNN</sequence>
<evidence type="ECO:0008006" key="3">
    <source>
        <dbReference type="Google" id="ProtNLM"/>
    </source>
</evidence>
<organism evidence="1 2">
    <name type="scientific">Anabaena catenula FACHB-362</name>
    <dbReference type="NCBI Taxonomy" id="2692877"/>
    <lineage>
        <taxon>Bacteria</taxon>
        <taxon>Bacillati</taxon>
        <taxon>Cyanobacteriota</taxon>
        <taxon>Cyanophyceae</taxon>
        <taxon>Nostocales</taxon>
        <taxon>Nostocaceae</taxon>
        <taxon>Anabaena</taxon>
    </lineage>
</organism>
<comment type="caution">
    <text evidence="1">The sequence shown here is derived from an EMBL/GenBank/DDBJ whole genome shotgun (WGS) entry which is preliminary data.</text>
</comment>
<dbReference type="Pfam" id="PF14218">
    <property type="entry name" value="COP23"/>
    <property type="match status" value="1"/>
</dbReference>
<protein>
    <recommendedName>
        <fullName evidence="3">Secreted protein</fullName>
    </recommendedName>
</protein>
<accession>A0ABR8J9H7</accession>
<dbReference type="EMBL" id="JACJTQ010000044">
    <property type="protein sequence ID" value="MBD2694303.1"/>
    <property type="molecule type" value="Genomic_DNA"/>
</dbReference>
<proteinExistence type="predicted"/>
<evidence type="ECO:0000313" key="2">
    <source>
        <dbReference type="Proteomes" id="UP000660381"/>
    </source>
</evidence>
<keyword evidence="2" id="KW-1185">Reference proteome</keyword>
<gene>
    <name evidence="1" type="ORF">H6G68_21580</name>
</gene>
<dbReference type="Proteomes" id="UP000660381">
    <property type="component" value="Unassembled WGS sequence"/>
</dbReference>
<evidence type="ECO:0000313" key="1">
    <source>
        <dbReference type="EMBL" id="MBD2694303.1"/>
    </source>
</evidence>
<dbReference type="RefSeq" id="WP_190908479.1">
    <property type="nucleotide sequence ID" value="NZ_JACJTQ010000044.1"/>
</dbReference>
<reference evidence="1 2" key="1">
    <citation type="journal article" date="2020" name="ISME J.">
        <title>Comparative genomics reveals insights into cyanobacterial evolution and habitat adaptation.</title>
        <authorList>
            <person name="Chen M.Y."/>
            <person name="Teng W.K."/>
            <person name="Zhao L."/>
            <person name="Hu C.X."/>
            <person name="Zhou Y.K."/>
            <person name="Han B.P."/>
            <person name="Song L.R."/>
            <person name="Shu W.S."/>
        </authorList>
    </citation>
    <scope>NUCLEOTIDE SEQUENCE [LARGE SCALE GENOMIC DNA]</scope>
    <source>
        <strain evidence="1 2">FACHB-362</strain>
    </source>
</reference>
<name>A0ABR8J9H7_9NOST</name>
<dbReference type="InterPro" id="IPR025478">
    <property type="entry name" value="COP23"/>
</dbReference>